<keyword evidence="6" id="KW-1185">Reference proteome</keyword>
<sequence>MALLAEEVVSLSKSVQEMSVDGDEPPSHYIVKDSFIGSADDPSPSLCPFPILDISHFSSPSSSFPETEVDKELEKLKLALSSSGCFQAIGHGISSSFLDKVRDVTKQFFALPGTEKQKYARAVNESEGYGSDRIVSDKQVLDWSHRLTLRVFPEDKRRFNLWPENPYDFRDIMDEYALKIKVVTDVVFKAMARSLNLEENSFLNEFGDQALMQARFNFYPSCSRPDLVLGVKPHTDRSGITVLLQDREVEGLQVLVDDKWVKVPVIPHALVINLGDQMQIMSNGIFKSPVHRVVTNSEKLRISVALFNEPEPENEIRAVDGLVDENRPRTAVQTTTGQNSFVCRTSSQAAKHPHCLTSNMAGMPLASDGVSLSRSIQEMSMNGDEPPPEFYVKDSSFTHTDYSDLSASISVPVIDISLLLSSKDELEKLRQALSSGGCFQAIGHGISNSFIDKVREVAKQFFGLPQEEKQKYSRAVNEVQGYGHDLIVSEKQVLDWNSRLFLRVFPEHQRKLDLWPENPNNFREVLHEYSIKVKHMMDLLFQAMAKSLNLEENSFSDQFGDNPVMQIRFNFYPPCSRPDKVLGVKPHSDRSGVTVLLQDEEVEGLQIVEDDRWSTVPVIPHALVVNLGDQMQILSNGIFKSPMHRVVTNTDKLRISVAMFNEAEPDKEIGPVEGLIDDNRPRLYRNVKNYASFNYECFQNGKVALEEVKFHA</sequence>
<dbReference type="Proteomes" id="UP000026915">
    <property type="component" value="Chromosome 9"/>
</dbReference>
<dbReference type="Gramene" id="EOY31226">
    <property type="protein sequence ID" value="EOY31226"/>
    <property type="gene ID" value="TCM_038190"/>
</dbReference>
<evidence type="ECO:0000256" key="1">
    <source>
        <dbReference type="ARBA" id="ARBA00008056"/>
    </source>
</evidence>
<dbReference type="Gene3D" id="2.60.120.330">
    <property type="entry name" value="B-lactam Antibiotic, Isopenicillin N Synthase, Chain"/>
    <property type="match status" value="2"/>
</dbReference>
<dbReference type="InterPro" id="IPR050295">
    <property type="entry name" value="Plant_2OG-oxidoreductases"/>
</dbReference>
<dbReference type="SUPFAM" id="SSF51197">
    <property type="entry name" value="Clavaminate synthase-like"/>
    <property type="match status" value="2"/>
</dbReference>
<dbReference type="AlphaFoldDB" id="A0A061GP03"/>
<keyword evidence="2" id="KW-0479">Metal-binding</keyword>
<dbReference type="InterPro" id="IPR005123">
    <property type="entry name" value="Oxoglu/Fe-dep_dioxygenase_dom"/>
</dbReference>
<feature type="domain" description="Fe2OG dioxygenase" evidence="4">
    <location>
        <begin position="563"/>
        <end position="663"/>
    </location>
</feature>
<evidence type="ECO:0000313" key="6">
    <source>
        <dbReference type="Proteomes" id="UP000026915"/>
    </source>
</evidence>
<dbReference type="eggNOG" id="KOG0143">
    <property type="taxonomic scope" value="Eukaryota"/>
</dbReference>
<gene>
    <name evidence="5" type="ORF">TCM_038190</name>
</gene>
<evidence type="ECO:0000259" key="4">
    <source>
        <dbReference type="PROSITE" id="PS51471"/>
    </source>
</evidence>
<keyword evidence="3" id="KW-0408">Iron</keyword>
<dbReference type="GO" id="GO:0046872">
    <property type="term" value="F:metal ion binding"/>
    <property type="evidence" value="ECO:0007669"/>
    <property type="project" value="UniProtKB-KW"/>
</dbReference>
<dbReference type="InterPro" id="IPR044861">
    <property type="entry name" value="IPNS-like_FE2OG_OXY"/>
</dbReference>
<dbReference type="Pfam" id="PF03171">
    <property type="entry name" value="2OG-FeII_Oxy"/>
    <property type="match status" value="2"/>
</dbReference>
<comment type="similarity">
    <text evidence="1">Belongs to the iron/ascorbate-dependent oxidoreductase family.</text>
</comment>
<dbReference type="Pfam" id="PF14226">
    <property type="entry name" value="DIOX_N"/>
    <property type="match status" value="2"/>
</dbReference>
<dbReference type="InterPro" id="IPR027443">
    <property type="entry name" value="IPNS-like_sf"/>
</dbReference>
<dbReference type="InterPro" id="IPR026992">
    <property type="entry name" value="DIOX_N"/>
</dbReference>
<name>A0A061GP03_THECC</name>
<protein>
    <submittedName>
        <fullName evidence="5">2-oxoglutarate and Fe(II)-dependent oxygenase superfamily protein isoform 1</fullName>
    </submittedName>
</protein>
<accession>A0A061GP03</accession>
<dbReference type="EMBL" id="CM001887">
    <property type="protein sequence ID" value="EOY31226.1"/>
    <property type="molecule type" value="Genomic_DNA"/>
</dbReference>
<proteinExistence type="inferred from homology"/>
<reference evidence="5 6" key="1">
    <citation type="journal article" date="2013" name="Genome Biol.">
        <title>The genome sequence of the most widely cultivated cacao type and its use to identify candidate genes regulating pod color.</title>
        <authorList>
            <person name="Motamayor J.C."/>
            <person name="Mockaitis K."/>
            <person name="Schmutz J."/>
            <person name="Haiminen N."/>
            <person name="Iii D.L."/>
            <person name="Cornejo O."/>
            <person name="Findley S.D."/>
            <person name="Zheng P."/>
            <person name="Utro F."/>
            <person name="Royaert S."/>
            <person name="Saski C."/>
            <person name="Jenkins J."/>
            <person name="Podicheti R."/>
            <person name="Zhao M."/>
            <person name="Scheffler B.E."/>
            <person name="Stack J.C."/>
            <person name="Feltus F.A."/>
            <person name="Mustiga G.M."/>
            <person name="Amores F."/>
            <person name="Phillips W."/>
            <person name="Marelli J.P."/>
            <person name="May G.D."/>
            <person name="Shapiro H."/>
            <person name="Ma J."/>
            <person name="Bustamante C.D."/>
            <person name="Schnell R.J."/>
            <person name="Main D."/>
            <person name="Gilbert D."/>
            <person name="Parida L."/>
            <person name="Kuhn D.N."/>
        </authorList>
    </citation>
    <scope>NUCLEOTIDE SEQUENCE [LARGE SCALE GENOMIC DNA]</scope>
    <source>
        <strain evidence="6">cv. Matina 1-6</strain>
    </source>
</reference>
<dbReference type="FunFam" id="2.60.120.330:FF:000018">
    <property type="entry name" value="2-oxoglutarate (2OG) and Fe(II)-dependent oxygenase superfamily protein"/>
    <property type="match status" value="2"/>
</dbReference>
<dbReference type="PANTHER" id="PTHR47991">
    <property type="entry name" value="OXOGLUTARATE/IRON-DEPENDENT DIOXYGENASE"/>
    <property type="match status" value="1"/>
</dbReference>
<evidence type="ECO:0000256" key="3">
    <source>
        <dbReference type="ARBA" id="ARBA00023004"/>
    </source>
</evidence>
<dbReference type="InParanoid" id="A0A061GP03"/>
<evidence type="ECO:0000256" key="2">
    <source>
        <dbReference type="ARBA" id="ARBA00022723"/>
    </source>
</evidence>
<dbReference type="PROSITE" id="PS51471">
    <property type="entry name" value="FE2OG_OXY"/>
    <property type="match status" value="2"/>
</dbReference>
<dbReference type="OMA" id="PPALYIC"/>
<dbReference type="HOGENOM" id="CLU_376602_0_0_1"/>
<organism evidence="5 6">
    <name type="scientific">Theobroma cacao</name>
    <name type="common">Cacao</name>
    <name type="synonym">Cocoa</name>
    <dbReference type="NCBI Taxonomy" id="3641"/>
    <lineage>
        <taxon>Eukaryota</taxon>
        <taxon>Viridiplantae</taxon>
        <taxon>Streptophyta</taxon>
        <taxon>Embryophyta</taxon>
        <taxon>Tracheophyta</taxon>
        <taxon>Spermatophyta</taxon>
        <taxon>Magnoliopsida</taxon>
        <taxon>eudicotyledons</taxon>
        <taxon>Gunneridae</taxon>
        <taxon>Pentapetalae</taxon>
        <taxon>rosids</taxon>
        <taxon>malvids</taxon>
        <taxon>Malvales</taxon>
        <taxon>Malvaceae</taxon>
        <taxon>Byttnerioideae</taxon>
        <taxon>Theobroma</taxon>
    </lineage>
</organism>
<feature type="domain" description="Fe2OG dioxygenase" evidence="4">
    <location>
        <begin position="210"/>
        <end position="310"/>
    </location>
</feature>
<evidence type="ECO:0000313" key="5">
    <source>
        <dbReference type="EMBL" id="EOY31226.1"/>
    </source>
</evidence>